<keyword evidence="2" id="KW-0732">Signal</keyword>
<dbReference type="Gene3D" id="2.20.200.10">
    <property type="entry name" value="Outer membrane efflux proteins (OEP)"/>
    <property type="match status" value="1"/>
</dbReference>
<dbReference type="NCBIfam" id="TIGR01845">
    <property type="entry name" value="outer_NodT"/>
    <property type="match status" value="1"/>
</dbReference>
<proteinExistence type="inferred from homology"/>
<dbReference type="InterPro" id="IPR010131">
    <property type="entry name" value="MdtP/NodT-like"/>
</dbReference>
<keyword evidence="2" id="KW-0472">Membrane</keyword>
<evidence type="ECO:0000313" key="5">
    <source>
        <dbReference type="Proteomes" id="UP000238308"/>
    </source>
</evidence>
<evidence type="ECO:0000256" key="2">
    <source>
        <dbReference type="RuleBase" id="RU362097"/>
    </source>
</evidence>
<dbReference type="Proteomes" id="UP000238308">
    <property type="component" value="Unassembled WGS sequence"/>
</dbReference>
<dbReference type="RefSeq" id="WP_106226939.1">
    <property type="nucleotide sequence ID" value="NZ_PVTV01000011.1"/>
</dbReference>
<dbReference type="GO" id="GO:0005886">
    <property type="term" value="C:plasma membrane"/>
    <property type="evidence" value="ECO:0007669"/>
    <property type="project" value="UniProtKB-SubCell"/>
</dbReference>
<keyword evidence="2" id="KW-0564">Palmitate</keyword>
<reference evidence="4 5" key="1">
    <citation type="submission" date="2018-03" db="EMBL/GenBank/DDBJ databases">
        <title>Genomic Encyclopedia of Type Strains, Phase III (KMG-III): the genomes of soil and plant-associated and newly described type strains.</title>
        <authorList>
            <person name="Whitman W."/>
        </authorList>
    </citation>
    <scope>NUCLEOTIDE SEQUENCE [LARGE SCALE GENOMIC DNA]</scope>
    <source>
        <strain evidence="4 5">MWH-P2sevCIIIb</strain>
    </source>
</reference>
<name>A0A2T0XL41_9BURK</name>
<evidence type="ECO:0000256" key="1">
    <source>
        <dbReference type="ARBA" id="ARBA00007613"/>
    </source>
</evidence>
<comment type="caution">
    <text evidence="4">The sequence shown here is derived from an EMBL/GenBank/DDBJ whole genome shotgun (WGS) entry which is preliminary data.</text>
</comment>
<dbReference type="OrthoDB" id="9770517at2"/>
<dbReference type="PROSITE" id="PS51257">
    <property type="entry name" value="PROKAR_LIPOPROTEIN"/>
    <property type="match status" value="1"/>
</dbReference>
<dbReference type="AlphaFoldDB" id="A0A2T0XL41"/>
<keyword evidence="5" id="KW-1185">Reference proteome</keyword>
<keyword evidence="2 4" id="KW-0449">Lipoprotein</keyword>
<feature type="region of interest" description="Disordered" evidence="3">
    <location>
        <begin position="478"/>
        <end position="499"/>
    </location>
</feature>
<feature type="chain" id="PRO_5015367405" evidence="2">
    <location>
        <begin position="20"/>
        <end position="499"/>
    </location>
</feature>
<organism evidence="4 5">
    <name type="scientific">Jezberella montanilacus</name>
    <dbReference type="NCBI Taxonomy" id="323426"/>
    <lineage>
        <taxon>Bacteria</taxon>
        <taxon>Pseudomonadati</taxon>
        <taxon>Pseudomonadota</taxon>
        <taxon>Betaproteobacteria</taxon>
        <taxon>Burkholderiales</taxon>
        <taxon>Alcaligenaceae</taxon>
        <taxon>Jezberella</taxon>
    </lineage>
</organism>
<protein>
    <submittedName>
        <fullName evidence="4">NodT family efflux transporter outer membrane factor (OMF) lipoprotein</fullName>
    </submittedName>
</protein>
<feature type="signal peptide" evidence="2">
    <location>
        <begin position="1"/>
        <end position="19"/>
    </location>
</feature>
<evidence type="ECO:0000313" key="4">
    <source>
        <dbReference type="EMBL" id="PRY99668.1"/>
    </source>
</evidence>
<dbReference type="GO" id="GO:0015562">
    <property type="term" value="F:efflux transmembrane transporter activity"/>
    <property type="evidence" value="ECO:0007669"/>
    <property type="project" value="InterPro"/>
</dbReference>
<accession>A0A2T0XL41</accession>
<gene>
    <name evidence="4" type="ORF">BCM14_1121</name>
</gene>
<evidence type="ECO:0000256" key="3">
    <source>
        <dbReference type="SAM" id="MobiDB-lite"/>
    </source>
</evidence>
<keyword evidence="2" id="KW-0812">Transmembrane</keyword>
<sequence>MKRKLALSLIALALTGCTAIGPDYERPLTQLPDNWKTLPGVRADLWKPATPNDAMPKGDWWKAFNDPLLNDLEEKALAQNQTLKVALARLDQSMAQVDAKTAALYPSLALGAQAARIAYSADRSTSSYDSVQYSTIQNNFQPALTLSYQIDWLGQIRRNVEAAKYTSEQAIADTANVKLLVTAQLASAYLLMRQNDEELRVMGILLDLQKKLAALYQKRYEAGALNRSDLAIQEALVESSGAQIDILRGTRNIQVDLIATLIGVPASSLTIPQGHLPDTMPKFPAGIPSKLLERRPDIASAERAMAAANAQIGVAQAAFYPSLTLSPTNYGYQSTALSNLLSVPSLIWSIGLSATQTIFDGGAILANYNFSKAGYQATLGTYRQTILTGIQETQDAMGTLQQLDAARVKQDAAVDNLNKAYKISSIRYQEGLDNAFQLALIQQNQLAALRTKWQIHGGQFVANVNLVKALGGGWEGFKTPAPPKPFTEEQTFGKPEAGQ</sequence>
<dbReference type="PANTHER" id="PTHR30203:SF33">
    <property type="entry name" value="BLR4455 PROTEIN"/>
    <property type="match status" value="1"/>
</dbReference>
<dbReference type="PANTHER" id="PTHR30203">
    <property type="entry name" value="OUTER MEMBRANE CATION EFFLUX PROTEIN"/>
    <property type="match status" value="1"/>
</dbReference>
<keyword evidence="2" id="KW-1134">Transmembrane beta strand</keyword>
<dbReference type="SUPFAM" id="SSF56954">
    <property type="entry name" value="Outer membrane efflux proteins (OEP)"/>
    <property type="match status" value="1"/>
</dbReference>
<dbReference type="EMBL" id="PVTV01000011">
    <property type="protein sequence ID" value="PRY99668.1"/>
    <property type="molecule type" value="Genomic_DNA"/>
</dbReference>
<dbReference type="Gene3D" id="1.20.1600.10">
    <property type="entry name" value="Outer membrane efflux proteins (OEP)"/>
    <property type="match status" value="1"/>
</dbReference>
<dbReference type="Pfam" id="PF02321">
    <property type="entry name" value="OEP"/>
    <property type="match status" value="2"/>
</dbReference>
<comment type="subcellular location">
    <subcellularLocation>
        <location evidence="2">Cell membrane</location>
        <topology evidence="2">Lipid-anchor</topology>
    </subcellularLocation>
</comment>
<dbReference type="InterPro" id="IPR003423">
    <property type="entry name" value="OMP_efflux"/>
</dbReference>
<comment type="similarity">
    <text evidence="1 2">Belongs to the outer membrane factor (OMF) (TC 1.B.17) family.</text>
</comment>